<keyword evidence="9" id="KW-0067">ATP-binding</keyword>
<evidence type="ECO:0000256" key="3">
    <source>
        <dbReference type="ARBA" id="ARBA00012438"/>
    </source>
</evidence>
<evidence type="ECO:0000256" key="1">
    <source>
        <dbReference type="ARBA" id="ARBA00000085"/>
    </source>
</evidence>
<dbReference type="Pfam" id="PF03924">
    <property type="entry name" value="CHASE"/>
    <property type="match status" value="1"/>
</dbReference>
<keyword evidence="5" id="KW-0808">Transferase</keyword>
<dbReference type="Gene3D" id="3.30.450.350">
    <property type="entry name" value="CHASE domain"/>
    <property type="match status" value="1"/>
</dbReference>
<sequence>MKRFFPIAAFAAVSIAGMAMAALSYVTTQEAARLKFEAVADDALNRIDARVGSSLSLLQSAKAFADASGGNLTEAKFATFFKALNLEPGFSGLSGLGYLPLIKPGEEAAVETRIQGDFGIDRRLYPDSTLEWRTPITLFEPRPDLRAIGYDMYTDEVRRRAIDMALASNDARATGKVLLGAPTGSEQVYPGFLVFAKLNPDSARVTIPSADASRPAGLIYASFRSEQLFTTALQRIPLLPVSIEVFDGEPVKDNLLYRSLTVPDESLDRFKSTRQTVVAGRSWTIVFHPTSAFAPPLSLAVPFAIGFFGLLLGTTIALAARYQERAFDAVTQLHEATEKSLADKDLMLQEMKHRIKNSIARVLAMARQTAAHAKGIDEFSASFSARLQAMAASQDMLTRSRWQKADLGELLRIELGQVFGKEIPEGMLKGPPVELDETTTQALGLTFHELATNALKYGEAANSVGVLNVEWSLSGGRKDKRLRLNWSERSGKPVKKPEKIGFGTKLIDMNITRELDGTIERVYEANGIKIAIDIPYRT</sequence>
<reference evidence="15" key="1">
    <citation type="submission" date="2020-09" db="EMBL/GenBank/DDBJ databases">
        <title>Genome seq and assembly of Tianweitania sp.</title>
        <authorList>
            <person name="Chhetri G."/>
        </authorList>
    </citation>
    <scope>NUCLEOTIDE SEQUENCE</scope>
    <source>
        <strain evidence="15">Rool2</strain>
    </source>
</reference>
<feature type="transmembrane region" description="Helical" evidence="12">
    <location>
        <begin position="299"/>
        <end position="320"/>
    </location>
</feature>
<evidence type="ECO:0000256" key="13">
    <source>
        <dbReference type="SAM" id="SignalP"/>
    </source>
</evidence>
<evidence type="ECO:0000313" key="15">
    <source>
        <dbReference type="EMBL" id="MBD0414293.1"/>
    </source>
</evidence>
<keyword evidence="8" id="KW-0418">Kinase</keyword>
<keyword evidence="13" id="KW-0732">Signal</keyword>
<evidence type="ECO:0000256" key="11">
    <source>
        <dbReference type="ARBA" id="ARBA00023136"/>
    </source>
</evidence>
<dbReference type="EMBL" id="JACVVX010000001">
    <property type="protein sequence ID" value="MBD0414293.1"/>
    <property type="molecule type" value="Genomic_DNA"/>
</dbReference>
<dbReference type="GO" id="GO:0007165">
    <property type="term" value="P:signal transduction"/>
    <property type="evidence" value="ECO:0007669"/>
    <property type="project" value="UniProtKB-ARBA"/>
</dbReference>
<evidence type="ECO:0000259" key="14">
    <source>
        <dbReference type="PROSITE" id="PS50839"/>
    </source>
</evidence>
<comment type="caution">
    <text evidence="15">The sequence shown here is derived from an EMBL/GenBank/DDBJ whole genome shotgun (WGS) entry which is preliminary data.</text>
</comment>
<dbReference type="SMART" id="SM01079">
    <property type="entry name" value="CHASE"/>
    <property type="match status" value="1"/>
</dbReference>
<dbReference type="EC" id="2.7.13.3" evidence="3"/>
<dbReference type="InterPro" id="IPR036890">
    <property type="entry name" value="HATPase_C_sf"/>
</dbReference>
<gene>
    <name evidence="15" type="ORF">ICI42_06460</name>
</gene>
<evidence type="ECO:0000256" key="8">
    <source>
        <dbReference type="ARBA" id="ARBA00022777"/>
    </source>
</evidence>
<evidence type="ECO:0000313" key="16">
    <source>
        <dbReference type="Proteomes" id="UP000643405"/>
    </source>
</evidence>
<dbReference type="PROSITE" id="PS50839">
    <property type="entry name" value="CHASE"/>
    <property type="match status" value="1"/>
</dbReference>
<dbReference type="InterPro" id="IPR006189">
    <property type="entry name" value="CHASE_dom"/>
</dbReference>
<evidence type="ECO:0000256" key="12">
    <source>
        <dbReference type="SAM" id="Phobius"/>
    </source>
</evidence>
<dbReference type="GO" id="GO:0005524">
    <property type="term" value="F:ATP binding"/>
    <property type="evidence" value="ECO:0007669"/>
    <property type="project" value="UniProtKB-KW"/>
</dbReference>
<proteinExistence type="predicted"/>
<dbReference type="Proteomes" id="UP000643405">
    <property type="component" value="Unassembled WGS sequence"/>
</dbReference>
<name>A0A8J6PUC2_9HYPH</name>
<dbReference type="AlphaFoldDB" id="A0A8J6PUC2"/>
<dbReference type="SMART" id="SM00911">
    <property type="entry name" value="HWE_HK"/>
    <property type="match status" value="1"/>
</dbReference>
<dbReference type="PANTHER" id="PTHR41523:SF8">
    <property type="entry name" value="ETHYLENE RESPONSE SENSOR PROTEIN"/>
    <property type="match status" value="1"/>
</dbReference>
<keyword evidence="16" id="KW-1185">Reference proteome</keyword>
<evidence type="ECO:0000256" key="2">
    <source>
        <dbReference type="ARBA" id="ARBA00004370"/>
    </source>
</evidence>
<dbReference type="PANTHER" id="PTHR41523">
    <property type="entry name" value="TWO-COMPONENT SYSTEM SENSOR PROTEIN"/>
    <property type="match status" value="1"/>
</dbReference>
<evidence type="ECO:0000256" key="9">
    <source>
        <dbReference type="ARBA" id="ARBA00022840"/>
    </source>
</evidence>
<feature type="signal peptide" evidence="13">
    <location>
        <begin position="1"/>
        <end position="21"/>
    </location>
</feature>
<organism evidence="15 16">
    <name type="scientific">Oryzicola mucosus</name>
    <dbReference type="NCBI Taxonomy" id="2767425"/>
    <lineage>
        <taxon>Bacteria</taxon>
        <taxon>Pseudomonadati</taxon>
        <taxon>Pseudomonadota</taxon>
        <taxon>Alphaproteobacteria</taxon>
        <taxon>Hyphomicrobiales</taxon>
        <taxon>Phyllobacteriaceae</taxon>
        <taxon>Oryzicola</taxon>
    </lineage>
</organism>
<dbReference type="GO" id="GO:0016020">
    <property type="term" value="C:membrane"/>
    <property type="evidence" value="ECO:0007669"/>
    <property type="project" value="UniProtKB-SubCell"/>
</dbReference>
<keyword evidence="6 12" id="KW-0812">Transmembrane</keyword>
<feature type="chain" id="PRO_5035215307" description="histidine kinase" evidence="13">
    <location>
        <begin position="22"/>
        <end position="538"/>
    </location>
</feature>
<accession>A0A8J6PUC2</accession>
<keyword evidence="10 12" id="KW-1133">Transmembrane helix</keyword>
<dbReference type="Pfam" id="PF07536">
    <property type="entry name" value="HWE_HK"/>
    <property type="match status" value="1"/>
</dbReference>
<evidence type="ECO:0000256" key="7">
    <source>
        <dbReference type="ARBA" id="ARBA00022741"/>
    </source>
</evidence>
<evidence type="ECO:0000256" key="10">
    <source>
        <dbReference type="ARBA" id="ARBA00022989"/>
    </source>
</evidence>
<comment type="subcellular location">
    <subcellularLocation>
        <location evidence="2">Membrane</location>
    </subcellularLocation>
</comment>
<protein>
    <recommendedName>
        <fullName evidence="3">histidine kinase</fullName>
        <ecNumber evidence="3">2.7.13.3</ecNumber>
    </recommendedName>
</protein>
<evidence type="ECO:0000256" key="4">
    <source>
        <dbReference type="ARBA" id="ARBA00022553"/>
    </source>
</evidence>
<keyword evidence="4" id="KW-0597">Phosphoprotein</keyword>
<dbReference type="InterPro" id="IPR011102">
    <property type="entry name" value="Sig_transdc_His_kinase_HWE"/>
</dbReference>
<feature type="domain" description="CHASE" evidence="14">
    <location>
        <begin position="68"/>
        <end position="286"/>
    </location>
</feature>
<dbReference type="RefSeq" id="WP_188163654.1">
    <property type="nucleotide sequence ID" value="NZ_JACVVX010000001.1"/>
</dbReference>
<comment type="catalytic activity">
    <reaction evidence="1">
        <text>ATP + protein L-histidine = ADP + protein N-phospho-L-histidine.</text>
        <dbReference type="EC" id="2.7.13.3"/>
    </reaction>
</comment>
<dbReference type="GO" id="GO:0004673">
    <property type="term" value="F:protein histidine kinase activity"/>
    <property type="evidence" value="ECO:0007669"/>
    <property type="project" value="UniProtKB-EC"/>
</dbReference>
<keyword evidence="7" id="KW-0547">Nucleotide-binding</keyword>
<evidence type="ECO:0000256" key="6">
    <source>
        <dbReference type="ARBA" id="ARBA00022692"/>
    </source>
</evidence>
<dbReference type="InterPro" id="IPR042240">
    <property type="entry name" value="CHASE_sf"/>
</dbReference>
<dbReference type="Gene3D" id="3.30.565.10">
    <property type="entry name" value="Histidine kinase-like ATPase, C-terminal domain"/>
    <property type="match status" value="1"/>
</dbReference>
<keyword evidence="11 12" id="KW-0472">Membrane</keyword>
<evidence type="ECO:0000256" key="5">
    <source>
        <dbReference type="ARBA" id="ARBA00022679"/>
    </source>
</evidence>